<dbReference type="PANTHER" id="PTHR47691:SF3">
    <property type="entry name" value="HTH-TYPE TRANSCRIPTIONAL REGULATOR RV0890C-RELATED"/>
    <property type="match status" value="1"/>
</dbReference>
<organism evidence="4 5">
    <name type="scientific">Streptomyces flavidovirens</name>
    <dbReference type="NCBI Taxonomy" id="67298"/>
    <lineage>
        <taxon>Bacteria</taxon>
        <taxon>Bacillati</taxon>
        <taxon>Actinomycetota</taxon>
        <taxon>Actinomycetes</taxon>
        <taxon>Kitasatosporales</taxon>
        <taxon>Streptomycetaceae</taxon>
        <taxon>Streptomyces</taxon>
    </lineage>
</organism>
<dbReference type="Proteomes" id="UP001601976">
    <property type="component" value="Unassembled WGS sequence"/>
</dbReference>
<dbReference type="PROSITE" id="PS50005">
    <property type="entry name" value="TPR"/>
    <property type="match status" value="1"/>
</dbReference>
<keyword evidence="2" id="KW-0175">Coiled coil</keyword>
<proteinExistence type="predicted"/>
<feature type="repeat" description="TPR" evidence="1">
    <location>
        <begin position="582"/>
        <end position="615"/>
    </location>
</feature>
<feature type="coiled-coil region" evidence="2">
    <location>
        <begin position="515"/>
        <end position="542"/>
    </location>
</feature>
<dbReference type="InterPro" id="IPR019734">
    <property type="entry name" value="TPR_rpt"/>
</dbReference>
<dbReference type="EMBL" id="JBIAPK010000001">
    <property type="protein sequence ID" value="MFF3337802.1"/>
    <property type="molecule type" value="Genomic_DNA"/>
</dbReference>
<dbReference type="InterPro" id="IPR011990">
    <property type="entry name" value="TPR-like_helical_dom_sf"/>
</dbReference>
<dbReference type="Pfam" id="PF13424">
    <property type="entry name" value="TPR_12"/>
    <property type="match status" value="2"/>
</dbReference>
<evidence type="ECO:0000313" key="5">
    <source>
        <dbReference type="Proteomes" id="UP001601976"/>
    </source>
</evidence>
<keyword evidence="3" id="KW-0472">Membrane</keyword>
<feature type="transmembrane region" description="Helical" evidence="3">
    <location>
        <begin position="844"/>
        <end position="862"/>
    </location>
</feature>
<evidence type="ECO:0000256" key="1">
    <source>
        <dbReference type="PROSITE-ProRule" id="PRU00339"/>
    </source>
</evidence>
<keyword evidence="1" id="KW-0802">TPR repeat</keyword>
<dbReference type="SUPFAM" id="SSF48452">
    <property type="entry name" value="TPR-like"/>
    <property type="match status" value="1"/>
</dbReference>
<dbReference type="RefSeq" id="WP_387893644.1">
    <property type="nucleotide sequence ID" value="NZ_JBIAPK010000001.1"/>
</dbReference>
<dbReference type="InterPro" id="IPR027417">
    <property type="entry name" value="P-loop_NTPase"/>
</dbReference>
<dbReference type="Gene3D" id="3.40.50.300">
    <property type="entry name" value="P-loop containing nucleotide triphosphate hydrolases"/>
    <property type="match status" value="1"/>
</dbReference>
<feature type="transmembrane region" description="Helical" evidence="3">
    <location>
        <begin position="812"/>
        <end position="838"/>
    </location>
</feature>
<keyword evidence="5" id="KW-1185">Reference proteome</keyword>
<dbReference type="PRINTS" id="PR00364">
    <property type="entry name" value="DISEASERSIST"/>
</dbReference>
<evidence type="ECO:0000256" key="2">
    <source>
        <dbReference type="SAM" id="Coils"/>
    </source>
</evidence>
<accession>A0ABW6RAW9</accession>
<dbReference type="SMART" id="SM00028">
    <property type="entry name" value="TPR"/>
    <property type="match status" value="5"/>
</dbReference>
<keyword evidence="3" id="KW-0812">Transmembrane</keyword>
<dbReference type="Gene3D" id="1.10.10.10">
    <property type="entry name" value="Winged helix-like DNA-binding domain superfamily/Winged helix DNA-binding domain"/>
    <property type="match status" value="1"/>
</dbReference>
<dbReference type="PANTHER" id="PTHR47691">
    <property type="entry name" value="REGULATOR-RELATED"/>
    <property type="match status" value="1"/>
</dbReference>
<dbReference type="Gene3D" id="1.25.40.10">
    <property type="entry name" value="Tetratricopeptide repeat domain"/>
    <property type="match status" value="2"/>
</dbReference>
<keyword evidence="3" id="KW-1133">Transmembrane helix</keyword>
<sequence length="923" mass="99550">MSTSGRKPEPSSGDRITVSGGTFHAPVLGKGKQYIIYGSAPTALASLPAVPAGFTGRDQDLNDLLESLGPSPDEACPAAAAVVSVAGLPGVGKTSLALAAGHAGHARGWFDGTLFVDLHGYDESPVEPFQALEGLLRALGVAQVHVPPTLEERQGLYRSQLGALAAAGRAVLVVADNASSAEQVHPLLPGDGRHRLLVTSRNTLHTLRGRLLDLRVLSPEAAVHLLDAALRIAHPADFRIARDPTGARELALLCGYMPLALQIAAARLIADPDQQMADLAVELEQDRTRLGRLDDAIRASFNLSYRHLSDPLAETFRLLALNPSSDITTEAAAVLTDQHPEAIGTLLAELAQAHLLERRLAQGRWRMHDLIRAYASEQADTYSRAHPRAARAYERAQRRLLDHYTTTAEAASTHLAPDPEVVRSPHFATRDEAVEWLDAELPNLVAASVASSTSEKQQRIVLSLPRVLGSYLNKYGYIDEWLTISRAASQAAHDLGDHDAEAVALEAFATALGRFRREREANDALEKALEIARHRNNREIEAQVLTNLGIIATAFDKPERAITCHKQALQLYTALEDTHGEAAAWHNLAQAFMHTGQSDQAFNALDRAASIYRQRGNEGGATAVLLSKGITLGQVGRLDEAITCFRAAAAAWHERGSLEGEARALSNLSGALLNAGRHKEAIPVSRSAVEAHRRMVQNSPVPYASYAGALTTFAVALYRSRKDLGQAAAAIDEALAVYDQIPGGFTQHREVARETATKILRKLGAGKKNVSIRRQLEARLNPAGSTPVGRKDRWLSRRRHLTPISPAMSVRLLVAVNILGKLSLCAWVAVVGCGFFHARQAQTSVWLLIAYCVIGLIATGLVRPRVSTYEPYNRETSPTTRVVGCCTFKPLLTFILIASLVAPEQFGPLNAAGEQLARTIGLA</sequence>
<evidence type="ECO:0000256" key="3">
    <source>
        <dbReference type="SAM" id="Phobius"/>
    </source>
</evidence>
<comment type="caution">
    <text evidence="4">The sequence shown here is derived from an EMBL/GenBank/DDBJ whole genome shotgun (WGS) entry which is preliminary data.</text>
</comment>
<reference evidence="4 5" key="1">
    <citation type="submission" date="2024-10" db="EMBL/GenBank/DDBJ databases">
        <title>The Natural Products Discovery Center: Release of the First 8490 Sequenced Strains for Exploring Actinobacteria Biosynthetic Diversity.</title>
        <authorList>
            <person name="Kalkreuter E."/>
            <person name="Kautsar S.A."/>
            <person name="Yang D."/>
            <person name="Bader C.D."/>
            <person name="Teijaro C.N."/>
            <person name="Fluegel L."/>
            <person name="Davis C.M."/>
            <person name="Simpson J.R."/>
            <person name="Lauterbach L."/>
            <person name="Steele A.D."/>
            <person name="Gui C."/>
            <person name="Meng S."/>
            <person name="Li G."/>
            <person name="Viehrig K."/>
            <person name="Ye F."/>
            <person name="Su P."/>
            <person name="Kiefer A.F."/>
            <person name="Nichols A."/>
            <person name="Cepeda A.J."/>
            <person name="Yan W."/>
            <person name="Fan B."/>
            <person name="Jiang Y."/>
            <person name="Adhikari A."/>
            <person name="Zheng C.-J."/>
            <person name="Schuster L."/>
            <person name="Cowan T.M."/>
            <person name="Smanski M.J."/>
            <person name="Chevrette M.G."/>
            <person name="De Carvalho L.P.S."/>
            <person name="Shen B."/>
        </authorList>
    </citation>
    <scope>NUCLEOTIDE SEQUENCE [LARGE SCALE GENOMIC DNA]</scope>
    <source>
        <strain evidence="4 5">NPDC003029</strain>
    </source>
</reference>
<protein>
    <submittedName>
        <fullName evidence="4">Tetratricopeptide repeat protein</fullName>
    </submittedName>
</protein>
<gene>
    <name evidence="4" type="ORF">ACFYWW_03550</name>
</gene>
<name>A0ABW6RAW9_9ACTN</name>
<dbReference type="InterPro" id="IPR036388">
    <property type="entry name" value="WH-like_DNA-bd_sf"/>
</dbReference>
<evidence type="ECO:0000313" key="4">
    <source>
        <dbReference type="EMBL" id="MFF3337802.1"/>
    </source>
</evidence>
<dbReference type="SUPFAM" id="SSF52540">
    <property type="entry name" value="P-loop containing nucleoside triphosphate hydrolases"/>
    <property type="match status" value="1"/>
</dbReference>